<dbReference type="FunFam" id="1.20.1250.20:FF:000196">
    <property type="entry name" value="MFS toxin efflux pump (AflT)"/>
    <property type="match status" value="1"/>
</dbReference>
<dbReference type="EMBL" id="ML986492">
    <property type="protein sequence ID" value="KAF2276879.1"/>
    <property type="molecule type" value="Genomic_DNA"/>
</dbReference>
<feature type="transmembrane region" description="Helical" evidence="6">
    <location>
        <begin position="142"/>
        <end position="167"/>
    </location>
</feature>
<feature type="transmembrane region" description="Helical" evidence="6">
    <location>
        <begin position="357"/>
        <end position="375"/>
    </location>
</feature>
<dbReference type="InterPro" id="IPR020846">
    <property type="entry name" value="MFS_dom"/>
</dbReference>
<evidence type="ECO:0000259" key="7">
    <source>
        <dbReference type="PROSITE" id="PS50850"/>
    </source>
</evidence>
<proteinExistence type="predicted"/>
<dbReference type="Proteomes" id="UP000800097">
    <property type="component" value="Unassembled WGS sequence"/>
</dbReference>
<feature type="transmembrane region" description="Helical" evidence="6">
    <location>
        <begin position="414"/>
        <end position="433"/>
    </location>
</feature>
<organism evidence="8 9">
    <name type="scientific">Westerdykella ornata</name>
    <dbReference type="NCBI Taxonomy" id="318751"/>
    <lineage>
        <taxon>Eukaryota</taxon>
        <taxon>Fungi</taxon>
        <taxon>Dikarya</taxon>
        <taxon>Ascomycota</taxon>
        <taxon>Pezizomycotina</taxon>
        <taxon>Dothideomycetes</taxon>
        <taxon>Pleosporomycetidae</taxon>
        <taxon>Pleosporales</taxon>
        <taxon>Sporormiaceae</taxon>
        <taxon>Westerdykella</taxon>
    </lineage>
</organism>
<dbReference type="GeneID" id="54551497"/>
<dbReference type="CDD" id="cd17502">
    <property type="entry name" value="MFS_Azr1_MDR_like"/>
    <property type="match status" value="1"/>
</dbReference>
<dbReference type="RefSeq" id="XP_033654418.1">
    <property type="nucleotide sequence ID" value="XM_033798322.1"/>
</dbReference>
<reference evidence="8" key="1">
    <citation type="journal article" date="2020" name="Stud. Mycol.">
        <title>101 Dothideomycetes genomes: a test case for predicting lifestyles and emergence of pathogens.</title>
        <authorList>
            <person name="Haridas S."/>
            <person name="Albert R."/>
            <person name="Binder M."/>
            <person name="Bloem J."/>
            <person name="Labutti K."/>
            <person name="Salamov A."/>
            <person name="Andreopoulos B."/>
            <person name="Baker S."/>
            <person name="Barry K."/>
            <person name="Bills G."/>
            <person name="Bluhm B."/>
            <person name="Cannon C."/>
            <person name="Castanera R."/>
            <person name="Culley D."/>
            <person name="Daum C."/>
            <person name="Ezra D."/>
            <person name="Gonzalez J."/>
            <person name="Henrissat B."/>
            <person name="Kuo A."/>
            <person name="Liang C."/>
            <person name="Lipzen A."/>
            <person name="Lutzoni F."/>
            <person name="Magnuson J."/>
            <person name="Mondo S."/>
            <person name="Nolan M."/>
            <person name="Ohm R."/>
            <person name="Pangilinan J."/>
            <person name="Park H.-J."/>
            <person name="Ramirez L."/>
            <person name="Alfaro M."/>
            <person name="Sun H."/>
            <person name="Tritt A."/>
            <person name="Yoshinaga Y."/>
            <person name="Zwiers L.-H."/>
            <person name="Turgeon B."/>
            <person name="Goodwin S."/>
            <person name="Spatafora J."/>
            <person name="Crous P."/>
            <person name="Grigoriev I."/>
        </authorList>
    </citation>
    <scope>NUCLEOTIDE SEQUENCE</scope>
    <source>
        <strain evidence="8">CBS 379.55</strain>
    </source>
</reference>
<evidence type="ECO:0000256" key="6">
    <source>
        <dbReference type="SAM" id="Phobius"/>
    </source>
</evidence>
<feature type="transmembrane region" description="Helical" evidence="6">
    <location>
        <begin position="203"/>
        <end position="227"/>
    </location>
</feature>
<feature type="domain" description="Major facilitator superfamily (MFS) profile" evidence="7">
    <location>
        <begin position="52"/>
        <end position="541"/>
    </location>
</feature>
<feature type="transmembrane region" description="Helical" evidence="6">
    <location>
        <begin position="317"/>
        <end position="337"/>
    </location>
</feature>
<dbReference type="PANTHER" id="PTHR23501:SF199">
    <property type="entry name" value="MFS EFFLUX TRANSPORTER INPD-RELATED"/>
    <property type="match status" value="1"/>
</dbReference>
<dbReference type="InterPro" id="IPR001958">
    <property type="entry name" value="Tet-R_TetA/multi-R_MdtG-like"/>
</dbReference>
<evidence type="ECO:0000256" key="3">
    <source>
        <dbReference type="ARBA" id="ARBA00022989"/>
    </source>
</evidence>
<dbReference type="InterPro" id="IPR011701">
    <property type="entry name" value="MFS"/>
</dbReference>
<feature type="transmembrane region" description="Helical" evidence="6">
    <location>
        <begin position="116"/>
        <end position="136"/>
    </location>
</feature>
<dbReference type="Gene3D" id="1.20.1720.10">
    <property type="entry name" value="Multidrug resistance protein D"/>
    <property type="match status" value="1"/>
</dbReference>
<keyword evidence="3 6" id="KW-1133">Transmembrane helix</keyword>
<gene>
    <name evidence="8" type="ORF">EI97DRAFT_433104</name>
</gene>
<evidence type="ECO:0000256" key="5">
    <source>
        <dbReference type="SAM" id="MobiDB-lite"/>
    </source>
</evidence>
<dbReference type="OrthoDB" id="10021397at2759"/>
<feature type="transmembrane region" description="Helical" evidence="6">
    <location>
        <begin position="382"/>
        <end position="402"/>
    </location>
</feature>
<evidence type="ECO:0000256" key="2">
    <source>
        <dbReference type="ARBA" id="ARBA00022692"/>
    </source>
</evidence>
<dbReference type="GO" id="GO:0022857">
    <property type="term" value="F:transmembrane transporter activity"/>
    <property type="evidence" value="ECO:0007669"/>
    <property type="project" value="InterPro"/>
</dbReference>
<keyword evidence="4 6" id="KW-0472">Membrane</keyword>
<sequence length="555" mass="60021">MPATTQDQSDVAVGEKRIESRGLTATEEAPEANEATDEETTAYLDGWALWSLTVALTSSAFMLSLDNTILATAIPRITSDFNSLNDIGWYASAYRITQMALLPTCGRIFTLYDVKWSYTILLLVFEIGSVICAIAQNSVTLIVGRAVSGIGAAGSMGGAAIIVSYCLPLVKRPVLMGFISLVYGIGSILGPLVGGVFTDNATLTWRFCFWINLPFGAIALAQIWYTLRKPPPAVKAGLPPREKIRQLDLPGATVLIASVVCLMLALQWGGIVYPWSDAKVYGCFIGFGLLLTLFVWIQIKDQNSCTVPLHLFRNRTVCASTGFMLFLQLAVAVQAYYWPIYFQSVKDTSARDSGIYMFPFAISSTVCTLACGWIVSKVGYYVPFMWIGTPILAVGVALFQFLDLHSHASRWVGYQIITGIGFGVCGQVPIVAVQAVSSKENTPTVVVLVLFFESLGGALATSIAQNVFTDSLLRGLGKINGVDGAAVVEAGVKDFRRLIPSQLLDQVVRVFGDAMRNVFWSALASLVVALLISIAMEWRKLSDVIQEGDAGVESA</sequence>
<dbReference type="InterPro" id="IPR036259">
    <property type="entry name" value="MFS_trans_sf"/>
</dbReference>
<name>A0A6A6JPJ8_WESOR</name>
<keyword evidence="9" id="KW-1185">Reference proteome</keyword>
<protein>
    <submittedName>
        <fullName evidence="8">MFS general substrate transporter</fullName>
    </submittedName>
</protein>
<dbReference type="GO" id="GO:0005886">
    <property type="term" value="C:plasma membrane"/>
    <property type="evidence" value="ECO:0007669"/>
    <property type="project" value="TreeGrafter"/>
</dbReference>
<evidence type="ECO:0000313" key="8">
    <source>
        <dbReference type="EMBL" id="KAF2276879.1"/>
    </source>
</evidence>
<feature type="transmembrane region" description="Helical" evidence="6">
    <location>
        <begin position="247"/>
        <end position="266"/>
    </location>
</feature>
<feature type="transmembrane region" description="Helical" evidence="6">
    <location>
        <begin position="278"/>
        <end position="297"/>
    </location>
</feature>
<dbReference type="PROSITE" id="PS50850">
    <property type="entry name" value="MFS"/>
    <property type="match status" value="1"/>
</dbReference>
<feature type="compositionally biased region" description="Acidic residues" evidence="5">
    <location>
        <begin position="28"/>
        <end position="37"/>
    </location>
</feature>
<accession>A0A6A6JPJ8</accession>
<dbReference type="Gene3D" id="1.20.1250.20">
    <property type="entry name" value="MFS general substrate transporter like domains"/>
    <property type="match status" value="1"/>
</dbReference>
<dbReference type="PANTHER" id="PTHR23501">
    <property type="entry name" value="MAJOR FACILITATOR SUPERFAMILY"/>
    <property type="match status" value="1"/>
</dbReference>
<dbReference type="Pfam" id="PF07690">
    <property type="entry name" value="MFS_1"/>
    <property type="match status" value="1"/>
</dbReference>
<dbReference type="SUPFAM" id="SSF103473">
    <property type="entry name" value="MFS general substrate transporter"/>
    <property type="match status" value="1"/>
</dbReference>
<comment type="subcellular location">
    <subcellularLocation>
        <location evidence="1">Membrane</location>
        <topology evidence="1">Multi-pass membrane protein</topology>
    </subcellularLocation>
</comment>
<feature type="region of interest" description="Disordered" evidence="5">
    <location>
        <begin position="1"/>
        <end position="37"/>
    </location>
</feature>
<dbReference type="PRINTS" id="PR01035">
    <property type="entry name" value="TCRTETA"/>
</dbReference>
<dbReference type="AlphaFoldDB" id="A0A6A6JPJ8"/>
<evidence type="ECO:0000256" key="1">
    <source>
        <dbReference type="ARBA" id="ARBA00004141"/>
    </source>
</evidence>
<keyword evidence="2 6" id="KW-0812">Transmembrane</keyword>
<feature type="transmembrane region" description="Helical" evidence="6">
    <location>
        <begin position="174"/>
        <end position="197"/>
    </location>
</feature>
<feature type="transmembrane region" description="Helical" evidence="6">
    <location>
        <begin position="445"/>
        <end position="468"/>
    </location>
</feature>
<evidence type="ECO:0000256" key="4">
    <source>
        <dbReference type="ARBA" id="ARBA00023136"/>
    </source>
</evidence>
<feature type="transmembrane region" description="Helical" evidence="6">
    <location>
        <begin position="518"/>
        <end position="536"/>
    </location>
</feature>
<evidence type="ECO:0000313" key="9">
    <source>
        <dbReference type="Proteomes" id="UP000800097"/>
    </source>
</evidence>